<dbReference type="PROSITE" id="PS50089">
    <property type="entry name" value="ZF_RING_2"/>
    <property type="match status" value="1"/>
</dbReference>
<dbReference type="AlphaFoldDB" id="A0A6C0HT30"/>
<name>A0A6C0HT30_9ZZZZ</name>
<dbReference type="EMBL" id="MN740011">
    <property type="protein sequence ID" value="QHT83732.1"/>
    <property type="molecule type" value="Genomic_DNA"/>
</dbReference>
<evidence type="ECO:0000259" key="5">
    <source>
        <dbReference type="PROSITE" id="PS50089"/>
    </source>
</evidence>
<feature type="region of interest" description="Disordered" evidence="4">
    <location>
        <begin position="252"/>
        <end position="275"/>
    </location>
</feature>
<feature type="compositionally biased region" description="Low complexity" evidence="4">
    <location>
        <begin position="110"/>
        <end position="130"/>
    </location>
</feature>
<keyword evidence="1" id="KW-0479">Metal-binding</keyword>
<dbReference type="InterPro" id="IPR001841">
    <property type="entry name" value="Znf_RING"/>
</dbReference>
<dbReference type="GO" id="GO:0008270">
    <property type="term" value="F:zinc ion binding"/>
    <property type="evidence" value="ECO:0007669"/>
    <property type="project" value="UniProtKB-KW"/>
</dbReference>
<sequence>MDNNYNRRSNYSNAVDTELQRLIEEIMRNYIRPPRTSNNSRSNNERSNEDHLTFLHTLRDITIGYNSNMLEYQSNTRLSLELLQNYLNENLNNPRIPTNNYTSSRDFTEIPTPQQPQSQQRTQSIQNNNTENREHLLSYVVYRPTIRSQDATTLRNFFQNVLIRPTREQINNATELITYNANLENISQTCPITLDEFQDGDIIRQIKHCRHVFHERSIQNWFRTNVRCPVCRYDIRDFRREQTTELQEDITEDTRNTQEMEIERETNDNENNNTENNYNDIFQELSNNITQNLRNIISGNTEEGVTSGYLDSSQNFLFEFEIR</sequence>
<dbReference type="Gene3D" id="3.30.40.10">
    <property type="entry name" value="Zinc/RING finger domain, C3HC4 (zinc finger)"/>
    <property type="match status" value="1"/>
</dbReference>
<reference evidence="6" key="1">
    <citation type="journal article" date="2020" name="Nature">
        <title>Giant virus diversity and host interactions through global metagenomics.</title>
        <authorList>
            <person name="Schulz F."/>
            <person name="Roux S."/>
            <person name="Paez-Espino D."/>
            <person name="Jungbluth S."/>
            <person name="Walsh D.A."/>
            <person name="Denef V.J."/>
            <person name="McMahon K.D."/>
            <person name="Konstantinidis K.T."/>
            <person name="Eloe-Fadrosh E.A."/>
            <person name="Kyrpides N.C."/>
            <person name="Woyke T."/>
        </authorList>
    </citation>
    <scope>NUCLEOTIDE SEQUENCE</scope>
    <source>
        <strain evidence="6">GVMAG-M-3300023184-168</strain>
    </source>
</reference>
<feature type="compositionally biased region" description="Basic and acidic residues" evidence="4">
    <location>
        <begin position="252"/>
        <end position="267"/>
    </location>
</feature>
<keyword evidence="2" id="KW-0863">Zinc-finger</keyword>
<dbReference type="SUPFAM" id="SSF57850">
    <property type="entry name" value="RING/U-box"/>
    <property type="match status" value="1"/>
</dbReference>
<protein>
    <recommendedName>
        <fullName evidence="5">RING-type domain-containing protein</fullName>
    </recommendedName>
</protein>
<organism evidence="6">
    <name type="scientific">viral metagenome</name>
    <dbReference type="NCBI Taxonomy" id="1070528"/>
    <lineage>
        <taxon>unclassified sequences</taxon>
        <taxon>metagenomes</taxon>
        <taxon>organismal metagenomes</taxon>
    </lineage>
</organism>
<dbReference type="PANTHER" id="PTHR14155">
    <property type="entry name" value="RING FINGER DOMAIN-CONTAINING"/>
    <property type="match status" value="1"/>
</dbReference>
<evidence type="ECO:0000256" key="4">
    <source>
        <dbReference type="SAM" id="MobiDB-lite"/>
    </source>
</evidence>
<feature type="domain" description="RING-type" evidence="5">
    <location>
        <begin position="190"/>
        <end position="232"/>
    </location>
</feature>
<proteinExistence type="predicted"/>
<dbReference type="InterPro" id="IPR013083">
    <property type="entry name" value="Znf_RING/FYVE/PHD"/>
</dbReference>
<feature type="compositionally biased region" description="Polar residues" evidence="4">
    <location>
        <begin position="95"/>
        <end position="105"/>
    </location>
</feature>
<dbReference type="Pfam" id="PF13639">
    <property type="entry name" value="zf-RING_2"/>
    <property type="match status" value="1"/>
</dbReference>
<dbReference type="PANTHER" id="PTHR14155:SF627">
    <property type="entry name" value="OS06G0192800 PROTEIN"/>
    <property type="match status" value="1"/>
</dbReference>
<dbReference type="InterPro" id="IPR053238">
    <property type="entry name" value="RING-H2_zinc_finger"/>
</dbReference>
<evidence type="ECO:0000256" key="2">
    <source>
        <dbReference type="ARBA" id="ARBA00022771"/>
    </source>
</evidence>
<evidence type="ECO:0000313" key="6">
    <source>
        <dbReference type="EMBL" id="QHT83732.1"/>
    </source>
</evidence>
<feature type="region of interest" description="Disordered" evidence="4">
    <location>
        <begin position="90"/>
        <end position="130"/>
    </location>
</feature>
<evidence type="ECO:0000256" key="3">
    <source>
        <dbReference type="ARBA" id="ARBA00022833"/>
    </source>
</evidence>
<evidence type="ECO:0000256" key="1">
    <source>
        <dbReference type="ARBA" id="ARBA00022723"/>
    </source>
</evidence>
<keyword evidence="3" id="KW-0862">Zinc</keyword>
<accession>A0A6C0HT30</accession>